<dbReference type="PANTHER" id="PTHR47955:SF19">
    <property type="entry name" value="CYTOCHROME P450 71A9-LIKE ISOFORM X1"/>
    <property type="match status" value="1"/>
</dbReference>
<evidence type="ECO:0000256" key="5">
    <source>
        <dbReference type="ARBA" id="ARBA00023002"/>
    </source>
</evidence>
<evidence type="ECO:0000313" key="11">
    <source>
        <dbReference type="Proteomes" id="UP000734854"/>
    </source>
</evidence>
<dbReference type="Pfam" id="PF00067">
    <property type="entry name" value="p450"/>
    <property type="match status" value="1"/>
</dbReference>
<dbReference type="InterPro" id="IPR002401">
    <property type="entry name" value="Cyt_P450_E_grp-I"/>
</dbReference>
<gene>
    <name evidence="10" type="ORF">ZIOFF_072681</name>
</gene>
<proteinExistence type="inferred from homology"/>
<evidence type="ECO:0000256" key="4">
    <source>
        <dbReference type="ARBA" id="ARBA00022723"/>
    </source>
</evidence>
<dbReference type="GO" id="GO:0016705">
    <property type="term" value="F:oxidoreductase activity, acting on paired donors, with incorporation or reduction of molecular oxygen"/>
    <property type="evidence" value="ECO:0007669"/>
    <property type="project" value="InterPro"/>
</dbReference>
<dbReference type="PRINTS" id="PR00385">
    <property type="entry name" value="P450"/>
</dbReference>
<evidence type="ECO:0000256" key="7">
    <source>
        <dbReference type="ARBA" id="ARBA00023033"/>
    </source>
</evidence>
<dbReference type="SUPFAM" id="SSF48264">
    <property type="entry name" value="Cytochrome P450"/>
    <property type="match status" value="1"/>
</dbReference>
<evidence type="ECO:0008006" key="12">
    <source>
        <dbReference type="Google" id="ProtNLM"/>
    </source>
</evidence>
<dbReference type="PROSITE" id="PS00086">
    <property type="entry name" value="CYTOCHROME_P450"/>
    <property type="match status" value="1"/>
</dbReference>
<organism evidence="10 11">
    <name type="scientific">Zingiber officinale</name>
    <name type="common">Ginger</name>
    <name type="synonym">Amomum zingiber</name>
    <dbReference type="NCBI Taxonomy" id="94328"/>
    <lineage>
        <taxon>Eukaryota</taxon>
        <taxon>Viridiplantae</taxon>
        <taxon>Streptophyta</taxon>
        <taxon>Embryophyta</taxon>
        <taxon>Tracheophyta</taxon>
        <taxon>Spermatophyta</taxon>
        <taxon>Magnoliopsida</taxon>
        <taxon>Liliopsida</taxon>
        <taxon>Zingiberales</taxon>
        <taxon>Zingiberaceae</taxon>
        <taxon>Zingiber</taxon>
    </lineage>
</organism>
<keyword evidence="5 9" id="KW-0560">Oxidoreductase</keyword>
<evidence type="ECO:0000256" key="6">
    <source>
        <dbReference type="ARBA" id="ARBA00023004"/>
    </source>
</evidence>
<dbReference type="AlphaFoldDB" id="A0A8J5BXM3"/>
<keyword evidence="4 8" id="KW-0479">Metal-binding</keyword>
<dbReference type="GO" id="GO:0005506">
    <property type="term" value="F:iron ion binding"/>
    <property type="evidence" value="ECO:0007669"/>
    <property type="project" value="InterPro"/>
</dbReference>
<keyword evidence="6 8" id="KW-0408">Iron</keyword>
<dbReference type="Gene3D" id="1.10.630.10">
    <property type="entry name" value="Cytochrome P450"/>
    <property type="match status" value="1"/>
</dbReference>
<comment type="cofactor">
    <cofactor evidence="1 8">
        <name>heme</name>
        <dbReference type="ChEBI" id="CHEBI:30413"/>
    </cofactor>
</comment>
<reference evidence="10 11" key="1">
    <citation type="submission" date="2020-08" db="EMBL/GenBank/DDBJ databases">
        <title>Plant Genome Project.</title>
        <authorList>
            <person name="Zhang R.-G."/>
        </authorList>
    </citation>
    <scope>NUCLEOTIDE SEQUENCE [LARGE SCALE GENOMIC DNA]</scope>
    <source>
        <tissue evidence="10">Rhizome</tissue>
    </source>
</reference>
<dbReference type="InterPro" id="IPR017972">
    <property type="entry name" value="Cyt_P450_CS"/>
</dbReference>
<dbReference type="InterPro" id="IPR001128">
    <property type="entry name" value="Cyt_P450"/>
</dbReference>
<dbReference type="CDD" id="cd11072">
    <property type="entry name" value="CYP71-like"/>
    <property type="match status" value="1"/>
</dbReference>
<keyword evidence="7 9" id="KW-0503">Monooxygenase</keyword>
<protein>
    <recommendedName>
        <fullName evidence="12">Cytochrome P450</fullName>
    </recommendedName>
</protein>
<evidence type="ECO:0000256" key="1">
    <source>
        <dbReference type="ARBA" id="ARBA00001971"/>
    </source>
</evidence>
<accession>A0A8J5BXM3</accession>
<name>A0A8J5BXM3_ZINOF</name>
<dbReference type="Proteomes" id="UP000734854">
    <property type="component" value="Unassembled WGS sequence"/>
</dbReference>
<dbReference type="GO" id="GO:0004497">
    <property type="term" value="F:monooxygenase activity"/>
    <property type="evidence" value="ECO:0007669"/>
    <property type="project" value="UniProtKB-KW"/>
</dbReference>
<dbReference type="InterPro" id="IPR036396">
    <property type="entry name" value="Cyt_P450_sf"/>
</dbReference>
<keyword evidence="11" id="KW-1185">Reference proteome</keyword>
<evidence type="ECO:0000256" key="2">
    <source>
        <dbReference type="ARBA" id="ARBA00010617"/>
    </source>
</evidence>
<feature type="binding site" description="axial binding residue" evidence="8">
    <location>
        <position position="467"/>
    </location>
    <ligand>
        <name>heme</name>
        <dbReference type="ChEBI" id="CHEBI:30413"/>
    </ligand>
    <ligandPart>
        <name>Fe</name>
        <dbReference type="ChEBI" id="CHEBI:18248"/>
    </ligandPart>
</feature>
<evidence type="ECO:0000313" key="10">
    <source>
        <dbReference type="EMBL" id="KAG6468113.1"/>
    </source>
</evidence>
<comment type="caution">
    <text evidence="10">The sequence shown here is derived from an EMBL/GenBank/DDBJ whole genome shotgun (WGS) entry which is preliminary data.</text>
</comment>
<evidence type="ECO:0000256" key="8">
    <source>
        <dbReference type="PIRSR" id="PIRSR602401-1"/>
    </source>
</evidence>
<dbReference type="PRINTS" id="PR00463">
    <property type="entry name" value="EP450I"/>
</dbReference>
<evidence type="ECO:0000256" key="9">
    <source>
        <dbReference type="RuleBase" id="RU000461"/>
    </source>
</evidence>
<dbReference type="PANTHER" id="PTHR47955">
    <property type="entry name" value="CYTOCHROME P450 FAMILY 71 PROTEIN"/>
    <property type="match status" value="1"/>
</dbReference>
<sequence>MWMQGGLSLRAVPTFSSKKMFVLVLSLLFLVAVAVLSSLLLAGGREARTNPAIRKLPPGPAKLPIIGNLHQIRGNLLHQSLWEFSKQYGPLMHLKLGQVSAIVVSSATLARDVLKTFDLACCSRPHNVATSELSYGSSDIAFMPYGERWSQQRKLCTVEFFSARKINSFKSVREDEIVRMTKHISSRISGSLTVNVSELALYFSCNTTCRMAFGRDIAGDDFNVYDVLREAQEMLASFFMADYFPLLGWVDVATGKKSRLRKSFLKLDGIYQKFIDRHLDAKTSRSGSEENEDLLDVLLRLRKDEQLTENNLKGVLMNIFIGGTDSSSAVVEWAMAELIRQPELMKRAQEEVRSCVGRSKGKVEESDLQQLQYLKRIVKETMRLHPPFPLLVNREIIHPVTLSDGCQIPPKTTIYVNAWAIGRDPDVWERPEAFDPDRFVNIGSPVVDSFSHYDFKLIPFGEGRRTCPGKNLGMLMAEVALANLLYSFDWQLPPGMSEEDVNMEEALGLTVRRKHALCLVAAKF</sequence>
<evidence type="ECO:0000256" key="3">
    <source>
        <dbReference type="ARBA" id="ARBA00022617"/>
    </source>
</evidence>
<dbReference type="FunFam" id="1.10.630.10:FF:000011">
    <property type="entry name" value="Cytochrome P450 83B1"/>
    <property type="match status" value="1"/>
</dbReference>
<keyword evidence="3 8" id="KW-0349">Heme</keyword>
<comment type="similarity">
    <text evidence="2 9">Belongs to the cytochrome P450 family.</text>
</comment>
<dbReference type="GO" id="GO:0020037">
    <property type="term" value="F:heme binding"/>
    <property type="evidence" value="ECO:0007669"/>
    <property type="project" value="InterPro"/>
</dbReference>
<dbReference type="EMBL" id="JACMSC010000022">
    <property type="protein sequence ID" value="KAG6468113.1"/>
    <property type="molecule type" value="Genomic_DNA"/>
</dbReference>